<name>A0ABT0E5Q5_9GAMM</name>
<feature type="domain" description="SAF" evidence="2">
    <location>
        <begin position="54"/>
        <end position="114"/>
    </location>
</feature>
<organism evidence="3 4">
    <name type="scientific">Alcanivorax quisquiliarum</name>
    <dbReference type="NCBI Taxonomy" id="2933565"/>
    <lineage>
        <taxon>Bacteria</taxon>
        <taxon>Pseudomonadati</taxon>
        <taxon>Pseudomonadota</taxon>
        <taxon>Gammaproteobacteria</taxon>
        <taxon>Oceanospirillales</taxon>
        <taxon>Alcanivoracaceae</taxon>
        <taxon>Alcanivorax</taxon>
    </lineage>
</organism>
<evidence type="ECO:0000259" key="2">
    <source>
        <dbReference type="SMART" id="SM00858"/>
    </source>
</evidence>
<feature type="compositionally biased region" description="Polar residues" evidence="1">
    <location>
        <begin position="283"/>
        <end position="292"/>
    </location>
</feature>
<keyword evidence="4" id="KW-1185">Reference proteome</keyword>
<sequence length="292" mass="30776">MGSRWLYMLPAILLSVLAVILALVGLARMPGPAQQQGPGTVIQVVEEREPALSYEYWVGTRELPVGTLIAEDDIARIAVSVPLANAVPADNAMVGQLLRRNLRRGEVLARTHLEAGNQLARAVPAGYRAVAIPIDDVVAAGGLLKPGDLVDVLAAFRSGQDAQPTAMILLSSVEVLAVSGQLEGVAAGQENAQQQQRSGRNSSAVLAVPRDDLTRLLVASENGSLRLAVAGEARFDADKDGETAQVAAADSKTDVMKLDSLFPKPQRAAPAARPGERVEVIEGSTSRSTYVH</sequence>
<feature type="region of interest" description="Disordered" evidence="1">
    <location>
        <begin position="265"/>
        <end position="292"/>
    </location>
</feature>
<reference evidence="3" key="1">
    <citation type="submission" date="2022-04" db="EMBL/GenBank/DDBJ databases">
        <title>Alcanivorax sp. CY1518 draft genome sequence.</title>
        <authorList>
            <person name="Zhao G."/>
            <person name="An M."/>
        </authorList>
    </citation>
    <scope>NUCLEOTIDE SEQUENCE</scope>
    <source>
        <strain evidence="3">CY1518</strain>
    </source>
</reference>
<gene>
    <name evidence="3" type="primary">cpaB</name>
    <name evidence="3" type="ORF">MU846_04600</name>
</gene>
<dbReference type="SMART" id="SM00858">
    <property type="entry name" value="SAF"/>
    <property type="match status" value="1"/>
</dbReference>
<dbReference type="InterPro" id="IPR031571">
    <property type="entry name" value="RcpC_dom"/>
</dbReference>
<dbReference type="Pfam" id="PF08666">
    <property type="entry name" value="SAF"/>
    <property type="match status" value="1"/>
</dbReference>
<protein>
    <submittedName>
        <fullName evidence="3">Flp pilus assembly protein CpaB</fullName>
    </submittedName>
</protein>
<accession>A0ABT0E5Q5</accession>
<dbReference type="CDD" id="cd11614">
    <property type="entry name" value="SAF_CpaB_FlgA_like"/>
    <property type="match status" value="1"/>
</dbReference>
<proteinExistence type="predicted"/>
<dbReference type="Proteomes" id="UP001165524">
    <property type="component" value="Unassembled WGS sequence"/>
</dbReference>
<evidence type="ECO:0000313" key="4">
    <source>
        <dbReference type="Proteomes" id="UP001165524"/>
    </source>
</evidence>
<comment type="caution">
    <text evidence="3">The sequence shown here is derived from an EMBL/GenBank/DDBJ whole genome shotgun (WGS) entry which is preliminary data.</text>
</comment>
<dbReference type="InterPro" id="IPR013974">
    <property type="entry name" value="SAF"/>
</dbReference>
<dbReference type="Pfam" id="PF16976">
    <property type="entry name" value="RcpC"/>
    <property type="match status" value="1"/>
</dbReference>
<dbReference type="InterPro" id="IPR017592">
    <property type="entry name" value="Pilus_assmbl_Flp-typ_CpaB"/>
</dbReference>
<evidence type="ECO:0000256" key="1">
    <source>
        <dbReference type="SAM" id="MobiDB-lite"/>
    </source>
</evidence>
<dbReference type="RefSeq" id="WP_246948966.1">
    <property type="nucleotide sequence ID" value="NZ_JALKII010000002.1"/>
</dbReference>
<dbReference type="NCBIfam" id="TIGR03177">
    <property type="entry name" value="pilus_cpaB"/>
    <property type="match status" value="1"/>
</dbReference>
<dbReference type="EMBL" id="JALKII010000002">
    <property type="protein sequence ID" value="MCK0536982.1"/>
    <property type="molecule type" value="Genomic_DNA"/>
</dbReference>
<evidence type="ECO:0000313" key="3">
    <source>
        <dbReference type="EMBL" id="MCK0536982.1"/>
    </source>
</evidence>